<dbReference type="InterPro" id="IPR007278">
    <property type="entry name" value="DUF397"/>
</dbReference>
<dbReference type="AlphaFoldDB" id="A0A3A9YT18"/>
<comment type="caution">
    <text evidence="2">The sequence shown here is derived from an EMBL/GenBank/DDBJ whole genome shotgun (WGS) entry which is preliminary data.</text>
</comment>
<protein>
    <submittedName>
        <fullName evidence="2">DUF397 domain-containing protein</fullName>
    </submittedName>
</protein>
<evidence type="ECO:0000313" key="3">
    <source>
        <dbReference type="Proteomes" id="UP000281726"/>
    </source>
</evidence>
<dbReference type="RefSeq" id="WP_120733008.1">
    <property type="nucleotide sequence ID" value="NZ_RBAK01000021.1"/>
</dbReference>
<evidence type="ECO:0000259" key="1">
    <source>
        <dbReference type="Pfam" id="PF04149"/>
    </source>
</evidence>
<proteinExistence type="predicted"/>
<name>A0A3A9YT18_9ACTN</name>
<gene>
    <name evidence="2" type="ORF">D7223_31010</name>
</gene>
<organism evidence="2 3">
    <name type="scientific">Micromonospora endolithica</name>
    <dbReference type="NCBI Taxonomy" id="230091"/>
    <lineage>
        <taxon>Bacteria</taxon>
        <taxon>Bacillati</taxon>
        <taxon>Actinomycetota</taxon>
        <taxon>Actinomycetes</taxon>
        <taxon>Micromonosporales</taxon>
        <taxon>Micromonosporaceae</taxon>
        <taxon>Micromonospora</taxon>
    </lineage>
</organism>
<dbReference type="Pfam" id="PF04149">
    <property type="entry name" value="DUF397"/>
    <property type="match status" value="1"/>
</dbReference>
<accession>A0A3A9YT18</accession>
<keyword evidence="3" id="KW-1185">Reference proteome</keyword>
<feature type="domain" description="DUF397" evidence="1">
    <location>
        <begin position="10"/>
        <end position="57"/>
    </location>
</feature>
<dbReference type="EMBL" id="RBAK01000021">
    <property type="protein sequence ID" value="RKN38437.1"/>
    <property type="molecule type" value="Genomic_DNA"/>
</dbReference>
<sequence length="62" mass="6974">MDQLDFVGPQRCDNSGPNCVQVAIDADGNRVVRNSQRPETQVVFDQQEWETFVSSVRAGQTF</sequence>
<evidence type="ECO:0000313" key="2">
    <source>
        <dbReference type="EMBL" id="RKN38437.1"/>
    </source>
</evidence>
<dbReference type="OrthoDB" id="4302299at2"/>
<reference evidence="2 3" key="1">
    <citation type="journal article" date="2004" name="Syst. Appl. Microbiol.">
        <title>Cryptoendolithic actinomycetes from antarctic sandstone rock samples: Micromonospora endolithica sp. nov. and two isolates related to Micromonospora coerulea Jensen 1932.</title>
        <authorList>
            <person name="Hirsch P."/>
            <person name="Mevs U."/>
            <person name="Kroppenstedt R.M."/>
            <person name="Schumann P."/>
            <person name="Stackebrandt E."/>
        </authorList>
    </citation>
    <scope>NUCLEOTIDE SEQUENCE [LARGE SCALE GENOMIC DNA]</scope>
    <source>
        <strain evidence="2 3">JCM 12677</strain>
    </source>
</reference>
<dbReference type="Proteomes" id="UP000281726">
    <property type="component" value="Unassembled WGS sequence"/>
</dbReference>